<evidence type="ECO:0000313" key="2">
    <source>
        <dbReference type="EMBL" id="VDM65069.1"/>
    </source>
</evidence>
<gene>
    <name evidence="2" type="ORF">SVUK_LOCUS67</name>
</gene>
<dbReference type="Proteomes" id="UP000270094">
    <property type="component" value="Unassembled WGS sequence"/>
</dbReference>
<feature type="compositionally biased region" description="Polar residues" evidence="1">
    <location>
        <begin position="75"/>
        <end position="89"/>
    </location>
</feature>
<evidence type="ECO:0000256" key="1">
    <source>
        <dbReference type="SAM" id="MobiDB-lite"/>
    </source>
</evidence>
<protein>
    <submittedName>
        <fullName evidence="2">Uncharacterized protein</fullName>
    </submittedName>
</protein>
<organism evidence="2 3">
    <name type="scientific">Strongylus vulgaris</name>
    <name type="common">Blood worm</name>
    <dbReference type="NCBI Taxonomy" id="40348"/>
    <lineage>
        <taxon>Eukaryota</taxon>
        <taxon>Metazoa</taxon>
        <taxon>Ecdysozoa</taxon>
        <taxon>Nematoda</taxon>
        <taxon>Chromadorea</taxon>
        <taxon>Rhabditida</taxon>
        <taxon>Rhabditina</taxon>
        <taxon>Rhabditomorpha</taxon>
        <taxon>Strongyloidea</taxon>
        <taxon>Strongylidae</taxon>
        <taxon>Strongylus</taxon>
    </lineage>
</organism>
<dbReference type="EMBL" id="UYYB01000086">
    <property type="protein sequence ID" value="VDM65069.1"/>
    <property type="molecule type" value="Genomic_DNA"/>
</dbReference>
<feature type="region of interest" description="Disordered" evidence="1">
    <location>
        <begin position="56"/>
        <end position="89"/>
    </location>
</feature>
<dbReference type="AlphaFoldDB" id="A0A3P7IEC5"/>
<evidence type="ECO:0000313" key="3">
    <source>
        <dbReference type="Proteomes" id="UP000270094"/>
    </source>
</evidence>
<proteinExistence type="predicted"/>
<keyword evidence="3" id="KW-1185">Reference proteome</keyword>
<feature type="compositionally biased region" description="Basic and acidic residues" evidence="1">
    <location>
        <begin position="63"/>
        <end position="74"/>
    </location>
</feature>
<sequence>MDADCKVQRISFSKVSQAEKESTFIAPAQLISPAGIAAVWLTQLLIGSLIHSQRHPERKKKAHLPDRKWNRSRIDSTPNSSAHQHPCQTPLSPLEKLPQILSAAVRAAIQTIYVATAPNRITFWPALYELEDIAYEILVAHLAERIPDQWPK</sequence>
<accession>A0A3P7IEC5</accession>
<name>A0A3P7IEC5_STRVU</name>
<reference evidence="2 3" key="1">
    <citation type="submission" date="2018-11" db="EMBL/GenBank/DDBJ databases">
        <authorList>
            <consortium name="Pathogen Informatics"/>
        </authorList>
    </citation>
    <scope>NUCLEOTIDE SEQUENCE [LARGE SCALE GENOMIC DNA]</scope>
</reference>